<gene>
    <name evidence="8" type="ORF">BaOVIS_008500</name>
</gene>
<sequence>MEVAQVFIKLFNGNTAVIDLAGAETVADVKRRIAEIYGLQNCAQSLWAGLVEAEDDVLIEELTSDDEIVELVQHIDVCGGGKKRKKKQHTTPKKIKHKKKKVKLNVLKYYKVEGDKVVRLLKECDASTCGRGVFMAHHHDRDYCGRCGTTYLRNAA</sequence>
<dbReference type="PROSITE" id="PS50053">
    <property type="entry name" value="UBIQUITIN_2"/>
    <property type="match status" value="1"/>
</dbReference>
<dbReference type="SUPFAM" id="SSF54236">
    <property type="entry name" value="Ubiquitin-like"/>
    <property type="match status" value="1"/>
</dbReference>
<dbReference type="GO" id="GO:0006412">
    <property type="term" value="P:translation"/>
    <property type="evidence" value="ECO:0007669"/>
    <property type="project" value="InterPro"/>
</dbReference>
<evidence type="ECO:0000256" key="6">
    <source>
        <dbReference type="ARBA" id="ARBA00023274"/>
    </source>
</evidence>
<dbReference type="InterPro" id="IPR029071">
    <property type="entry name" value="Ubiquitin-like_domsf"/>
</dbReference>
<evidence type="ECO:0000256" key="3">
    <source>
        <dbReference type="ARBA" id="ARBA00022499"/>
    </source>
</evidence>
<dbReference type="SMART" id="SM01402">
    <property type="entry name" value="Ribosomal_S27"/>
    <property type="match status" value="1"/>
</dbReference>
<keyword evidence="9" id="KW-1185">Reference proteome</keyword>
<dbReference type="InterPro" id="IPR002906">
    <property type="entry name" value="Ribosomal_eS31"/>
</dbReference>
<dbReference type="InterPro" id="IPR011332">
    <property type="entry name" value="Ribosomal_zn-bd"/>
</dbReference>
<dbReference type="OrthoDB" id="1649877at2759"/>
<dbReference type="GO" id="GO:0003735">
    <property type="term" value="F:structural constituent of ribosome"/>
    <property type="evidence" value="ECO:0007669"/>
    <property type="project" value="InterPro"/>
</dbReference>
<dbReference type="EMBL" id="BLIY01000006">
    <property type="protein sequence ID" value="GFE53446.1"/>
    <property type="molecule type" value="Genomic_DNA"/>
</dbReference>
<evidence type="ECO:0000259" key="7">
    <source>
        <dbReference type="PROSITE" id="PS50053"/>
    </source>
</evidence>
<comment type="caution">
    <text evidence="8">The sequence shown here is derived from an EMBL/GenBank/DDBJ whole genome shotgun (WGS) entry which is preliminary data.</text>
</comment>
<keyword evidence="5 8" id="KW-0689">Ribosomal protein</keyword>
<evidence type="ECO:0000256" key="5">
    <source>
        <dbReference type="ARBA" id="ARBA00022980"/>
    </source>
</evidence>
<dbReference type="GO" id="GO:0005840">
    <property type="term" value="C:ribosome"/>
    <property type="evidence" value="ECO:0007669"/>
    <property type="project" value="UniProtKB-KW"/>
</dbReference>
<proteinExistence type="inferred from homology"/>
<dbReference type="Gene3D" id="3.10.20.90">
    <property type="entry name" value="Phosphatidylinositol 3-kinase Catalytic Subunit, Chain A, domain 1"/>
    <property type="match status" value="1"/>
</dbReference>
<reference evidence="8" key="1">
    <citation type="submission" date="2019-12" db="EMBL/GenBank/DDBJ databases">
        <title>Genome sequence of Babesia ovis.</title>
        <authorList>
            <person name="Yamagishi J."/>
            <person name="Sevinc F."/>
            <person name="Xuan X."/>
        </authorList>
    </citation>
    <scope>NUCLEOTIDE SEQUENCE</scope>
    <source>
        <strain evidence="8">Selcuk</strain>
    </source>
</reference>
<comment type="similarity">
    <text evidence="1">In the N-terminal section; belongs to the ubiquitin family.</text>
</comment>
<evidence type="ECO:0000256" key="2">
    <source>
        <dbReference type="ARBA" id="ARBA00009891"/>
    </source>
</evidence>
<dbReference type="Gene3D" id="6.20.50.150">
    <property type="match status" value="1"/>
</dbReference>
<dbReference type="Pfam" id="PF01599">
    <property type="entry name" value="Ribosomal_S27"/>
    <property type="match status" value="1"/>
</dbReference>
<organism evidence="8 9">
    <name type="scientific">Babesia ovis</name>
    <dbReference type="NCBI Taxonomy" id="5869"/>
    <lineage>
        <taxon>Eukaryota</taxon>
        <taxon>Sar</taxon>
        <taxon>Alveolata</taxon>
        <taxon>Apicomplexa</taxon>
        <taxon>Aconoidasida</taxon>
        <taxon>Piroplasmida</taxon>
        <taxon>Babesiidae</taxon>
        <taxon>Babesia</taxon>
    </lineage>
</organism>
<evidence type="ECO:0000313" key="9">
    <source>
        <dbReference type="Proteomes" id="UP001057455"/>
    </source>
</evidence>
<dbReference type="AlphaFoldDB" id="A0A9W5T9C7"/>
<dbReference type="InterPro" id="IPR038582">
    <property type="entry name" value="Ribosomal_eS31_euk-type_sf"/>
</dbReference>
<keyword evidence="3" id="KW-1017">Isopeptide bond</keyword>
<protein>
    <submittedName>
        <fullName evidence="8">Ribosomal protein S27a family protein</fullName>
    </submittedName>
</protein>
<comment type="similarity">
    <text evidence="2">In the C-terminal section; belongs to the eukaryotic ribosomal protein eS31 family.</text>
</comment>
<evidence type="ECO:0000256" key="4">
    <source>
        <dbReference type="ARBA" id="ARBA00022833"/>
    </source>
</evidence>
<dbReference type="Proteomes" id="UP001057455">
    <property type="component" value="Unassembled WGS sequence"/>
</dbReference>
<feature type="domain" description="Ubiquitin-like" evidence="7">
    <location>
        <begin position="4"/>
        <end position="72"/>
    </location>
</feature>
<evidence type="ECO:0000313" key="8">
    <source>
        <dbReference type="EMBL" id="GFE53446.1"/>
    </source>
</evidence>
<accession>A0A9W5T9C7</accession>
<evidence type="ECO:0000256" key="1">
    <source>
        <dbReference type="ARBA" id="ARBA00008373"/>
    </source>
</evidence>
<dbReference type="SUPFAM" id="SSF57829">
    <property type="entry name" value="Zn-binding ribosomal proteins"/>
    <property type="match status" value="1"/>
</dbReference>
<keyword evidence="6" id="KW-0687">Ribonucleoprotein</keyword>
<name>A0A9W5T9C7_BABOV</name>
<dbReference type="InterPro" id="IPR000626">
    <property type="entry name" value="Ubiquitin-like_dom"/>
</dbReference>
<dbReference type="GO" id="GO:1990904">
    <property type="term" value="C:ribonucleoprotein complex"/>
    <property type="evidence" value="ECO:0007669"/>
    <property type="project" value="UniProtKB-KW"/>
</dbReference>
<keyword evidence="4" id="KW-0862">Zinc</keyword>